<dbReference type="Gene3D" id="3.20.20.100">
    <property type="entry name" value="NADP-dependent oxidoreductase domain"/>
    <property type="match status" value="1"/>
</dbReference>
<dbReference type="InterPro" id="IPR036812">
    <property type="entry name" value="NAD(P)_OxRdtase_dom_sf"/>
</dbReference>
<name>A0A061AHI2_CYBFA</name>
<gene>
    <name evidence="3" type="ORF">CYFA0S_01e02718g</name>
</gene>
<evidence type="ECO:0000259" key="2">
    <source>
        <dbReference type="Pfam" id="PF00248"/>
    </source>
</evidence>
<dbReference type="AlphaFoldDB" id="A0A061AHI2"/>
<dbReference type="CDD" id="cd19077">
    <property type="entry name" value="AKR_AKR8A1-2"/>
    <property type="match status" value="1"/>
</dbReference>
<dbReference type="Pfam" id="PF00248">
    <property type="entry name" value="Aldo_ket_red"/>
    <property type="match status" value="1"/>
</dbReference>
<dbReference type="OrthoDB" id="37537at2759"/>
<evidence type="ECO:0000313" key="3">
    <source>
        <dbReference type="EMBL" id="CDR36582.1"/>
    </source>
</evidence>
<protein>
    <submittedName>
        <fullName evidence="3">CYFA0S01e02718g1_1</fullName>
    </submittedName>
</protein>
<dbReference type="InterPro" id="IPR050791">
    <property type="entry name" value="Aldo-Keto_reductase"/>
</dbReference>
<dbReference type="PANTHER" id="PTHR43625">
    <property type="entry name" value="AFLATOXIN B1 ALDEHYDE REDUCTASE"/>
    <property type="match status" value="1"/>
</dbReference>
<dbReference type="GO" id="GO:0016491">
    <property type="term" value="F:oxidoreductase activity"/>
    <property type="evidence" value="ECO:0007669"/>
    <property type="project" value="UniProtKB-KW"/>
</dbReference>
<proteinExistence type="predicted"/>
<feature type="domain" description="NADP-dependent oxidoreductase" evidence="2">
    <location>
        <begin position="14"/>
        <end position="314"/>
    </location>
</feature>
<dbReference type="PANTHER" id="PTHR43625:SF78">
    <property type="entry name" value="PYRIDOXAL REDUCTASE-RELATED"/>
    <property type="match status" value="1"/>
</dbReference>
<dbReference type="EMBL" id="LK052886">
    <property type="protein sequence ID" value="CDR36582.1"/>
    <property type="molecule type" value="Genomic_DNA"/>
</dbReference>
<reference evidence="3" key="1">
    <citation type="journal article" date="2014" name="Genome Announc.">
        <title>Genome sequence of the yeast Cyberlindnera fabianii (Hansenula fabianii).</title>
        <authorList>
            <person name="Freel K.C."/>
            <person name="Sarilar V."/>
            <person name="Neuveglise C."/>
            <person name="Devillers H."/>
            <person name="Friedrich A."/>
            <person name="Schacherer J."/>
        </authorList>
    </citation>
    <scope>NUCLEOTIDE SEQUENCE</scope>
    <source>
        <strain evidence="3">YJS4271</strain>
    </source>
</reference>
<dbReference type="InterPro" id="IPR023210">
    <property type="entry name" value="NADP_OxRdtase_dom"/>
</dbReference>
<sequence length="335" mass="36727">MSSSIDLSQVAAEGLGLMNFTWRPEPVSKETAFGVMQEAIKINLPKKTFFNGGEFYGANNINLEYIRDFFAQYPELRQHVIVSIKGAIGANLIPNPTTEGIANSIDNIIKYIPDLDIFEPARLSKQVPFEETAAALDSAIDAGKIKAYTLSECSGDSLEQFAKIAKHKPVGAEVEFSLFTREIADNGVAKVAGELDVPIIAYSPLSRGFLSGEIKTKADIPEGDMRHHLGRFSEENIKKNRVVVEELAKIAEKRGVTSAQLALAWLKYHSGKTINGIKYPKIIPIPSSSSIGRVQENFAKVTLSDEEFSTIQTLLDGNAVHGHRYTPQVDAFLSV</sequence>
<dbReference type="GO" id="GO:0005737">
    <property type="term" value="C:cytoplasm"/>
    <property type="evidence" value="ECO:0007669"/>
    <property type="project" value="TreeGrafter"/>
</dbReference>
<evidence type="ECO:0000256" key="1">
    <source>
        <dbReference type="ARBA" id="ARBA00023002"/>
    </source>
</evidence>
<organism evidence="3">
    <name type="scientific">Cyberlindnera fabianii</name>
    <name type="common">Yeast</name>
    <name type="synonym">Hansenula fabianii</name>
    <dbReference type="NCBI Taxonomy" id="36022"/>
    <lineage>
        <taxon>Eukaryota</taxon>
        <taxon>Fungi</taxon>
        <taxon>Dikarya</taxon>
        <taxon>Ascomycota</taxon>
        <taxon>Saccharomycotina</taxon>
        <taxon>Saccharomycetes</taxon>
        <taxon>Phaffomycetales</taxon>
        <taxon>Phaffomycetaceae</taxon>
        <taxon>Cyberlindnera</taxon>
    </lineage>
</organism>
<dbReference type="PhylomeDB" id="A0A061AHI2"/>
<dbReference type="VEuPathDB" id="FungiDB:BON22_0720"/>
<accession>A0A061AHI2</accession>
<keyword evidence="1" id="KW-0560">Oxidoreductase</keyword>
<dbReference type="SUPFAM" id="SSF51430">
    <property type="entry name" value="NAD(P)-linked oxidoreductase"/>
    <property type="match status" value="1"/>
</dbReference>